<dbReference type="RefSeq" id="WP_081127991.1">
    <property type="nucleotide sequence ID" value="NZ_DAHXOC010000011.1"/>
</dbReference>
<dbReference type="PROSITE" id="PS50072">
    <property type="entry name" value="CSA_PPIASE_2"/>
    <property type="match status" value="1"/>
</dbReference>
<gene>
    <name evidence="5" type="ORF">B1806_11225</name>
</gene>
<dbReference type="EMBL" id="MWQO01000040">
    <property type="protein sequence ID" value="THD09298.1"/>
    <property type="molecule type" value="Genomic_DNA"/>
</dbReference>
<comment type="caution">
    <text evidence="5">The sequence shown here is derived from an EMBL/GenBank/DDBJ whole genome shotgun (WGS) entry which is preliminary data.</text>
</comment>
<comment type="catalytic activity">
    <reaction evidence="3">
        <text>[protein]-peptidylproline (omega=180) = [protein]-peptidylproline (omega=0)</text>
        <dbReference type="Rhea" id="RHEA:16237"/>
        <dbReference type="Rhea" id="RHEA-COMP:10747"/>
        <dbReference type="Rhea" id="RHEA-COMP:10748"/>
        <dbReference type="ChEBI" id="CHEBI:83833"/>
        <dbReference type="ChEBI" id="CHEBI:83834"/>
        <dbReference type="EC" id="5.2.1.8"/>
    </reaction>
</comment>
<accession>A0A4S3KLM6</accession>
<keyword evidence="2 3" id="KW-0413">Isomerase</keyword>
<dbReference type="PRINTS" id="PR00153">
    <property type="entry name" value="CSAPPISMRASE"/>
</dbReference>
<evidence type="ECO:0000313" key="6">
    <source>
        <dbReference type="Proteomes" id="UP000307749"/>
    </source>
</evidence>
<dbReference type="OrthoDB" id="9807797at2"/>
<evidence type="ECO:0000259" key="4">
    <source>
        <dbReference type="PROSITE" id="PS50072"/>
    </source>
</evidence>
<evidence type="ECO:0000313" key="5">
    <source>
        <dbReference type="EMBL" id="THD09298.1"/>
    </source>
</evidence>
<dbReference type="EC" id="5.2.1.8" evidence="3"/>
<protein>
    <recommendedName>
        <fullName evidence="3">Peptidyl-prolyl cis-trans isomerase</fullName>
        <shortName evidence="3">PPIase</shortName>
        <ecNumber evidence="3">5.2.1.8</ecNumber>
    </recommendedName>
</protein>
<evidence type="ECO:0000256" key="2">
    <source>
        <dbReference type="ARBA" id="ARBA00023235"/>
    </source>
</evidence>
<proteinExistence type="inferred from homology"/>
<dbReference type="InterPro" id="IPR044665">
    <property type="entry name" value="E_coli_cyclophilin_A-like"/>
</dbReference>
<dbReference type="Gene3D" id="2.40.100.10">
    <property type="entry name" value="Cyclophilin-like"/>
    <property type="match status" value="1"/>
</dbReference>
<dbReference type="InterPro" id="IPR029000">
    <property type="entry name" value="Cyclophilin-like_dom_sf"/>
</dbReference>
<dbReference type="InterPro" id="IPR002130">
    <property type="entry name" value="Cyclophilin-type_PPIase_dom"/>
</dbReference>
<name>A0A4S3KLM6_9GAMM</name>
<dbReference type="Proteomes" id="UP000307749">
    <property type="component" value="Unassembled WGS sequence"/>
</dbReference>
<comment type="similarity">
    <text evidence="3">Belongs to the cyclophilin-type PPIase family.</text>
</comment>
<comment type="function">
    <text evidence="3">PPIases accelerate the folding of proteins. It catalyzes the cis-trans isomerization of proline imidic peptide bonds in oligopeptides.</text>
</comment>
<dbReference type="SUPFAM" id="SSF50891">
    <property type="entry name" value="Cyclophilin-like"/>
    <property type="match status" value="1"/>
</dbReference>
<dbReference type="Pfam" id="PF00160">
    <property type="entry name" value="Pro_isomerase"/>
    <property type="match status" value="1"/>
</dbReference>
<feature type="signal peptide" evidence="3">
    <location>
        <begin position="1"/>
        <end position="27"/>
    </location>
</feature>
<keyword evidence="1 3" id="KW-0697">Rotamase</keyword>
<sequence>MSHRLSRPLDLALLALCLLALPCLSLAQPVARPAAPLAKAVSATAPANATSVIAPPPRVLVKTSSGSFVIELYPDKAPKTVANFLTYVHDGFYAGTVFQRVIKGFLIQGGLFDRQLQPKPTRPPIPIEADNGLSNLRGTVAAARAADPNSETSQFFINLVDNPRLDFISDQSGATWGYTVFGKVIEGMNVVDAIGNLPTGPQGPFTADVPRPLPVIESMTELPADAALPMARPARAKPGAMHPAG</sequence>
<dbReference type="PANTHER" id="PTHR43246">
    <property type="entry name" value="PEPTIDYL-PROLYL CIS-TRANS ISOMERASE CYP38, CHLOROPLASTIC"/>
    <property type="match status" value="1"/>
</dbReference>
<reference evidence="5 6" key="1">
    <citation type="submission" date="2017-02" db="EMBL/GenBank/DDBJ databases">
        <title>Whole genome sequencing of Metallibacterium scheffleri DSM 24874 (T).</title>
        <authorList>
            <person name="Kumar S."/>
            <person name="Patil P."/>
            <person name="Patil P.B."/>
        </authorList>
    </citation>
    <scope>NUCLEOTIDE SEQUENCE [LARGE SCALE GENOMIC DNA]</scope>
    <source>
        <strain evidence="5 6">DSM 24874</strain>
    </source>
</reference>
<organism evidence="5 6">
    <name type="scientific">Metallibacterium scheffleri</name>
    <dbReference type="NCBI Taxonomy" id="993689"/>
    <lineage>
        <taxon>Bacteria</taxon>
        <taxon>Pseudomonadati</taxon>
        <taxon>Pseudomonadota</taxon>
        <taxon>Gammaproteobacteria</taxon>
        <taxon>Lysobacterales</taxon>
        <taxon>Rhodanobacteraceae</taxon>
        <taxon>Metallibacterium</taxon>
    </lineage>
</organism>
<feature type="domain" description="PPIase cyclophilin-type" evidence="4">
    <location>
        <begin position="66"/>
        <end position="221"/>
    </location>
</feature>
<dbReference type="AlphaFoldDB" id="A0A4S3KLM6"/>
<dbReference type="STRING" id="993689.GCA_002077135_02374"/>
<keyword evidence="6" id="KW-1185">Reference proteome</keyword>
<feature type="chain" id="PRO_5021042196" description="Peptidyl-prolyl cis-trans isomerase" evidence="3">
    <location>
        <begin position="28"/>
        <end position="245"/>
    </location>
</feature>
<evidence type="ECO:0000256" key="1">
    <source>
        <dbReference type="ARBA" id="ARBA00023110"/>
    </source>
</evidence>
<dbReference type="GO" id="GO:0003755">
    <property type="term" value="F:peptidyl-prolyl cis-trans isomerase activity"/>
    <property type="evidence" value="ECO:0007669"/>
    <property type="project" value="UniProtKB-UniRule"/>
</dbReference>
<keyword evidence="3" id="KW-0732">Signal</keyword>
<evidence type="ECO:0000256" key="3">
    <source>
        <dbReference type="RuleBase" id="RU363019"/>
    </source>
</evidence>